<evidence type="ECO:0000259" key="1">
    <source>
        <dbReference type="Pfam" id="PF22480"/>
    </source>
</evidence>
<evidence type="ECO:0000313" key="2">
    <source>
        <dbReference type="EMBL" id="MDQ0009877.1"/>
    </source>
</evidence>
<dbReference type="Proteomes" id="UP001237737">
    <property type="component" value="Unassembled WGS sequence"/>
</dbReference>
<protein>
    <submittedName>
        <fullName evidence="2">DNA-binding response OmpR family regulator</fullName>
    </submittedName>
</protein>
<dbReference type="GO" id="GO:0003677">
    <property type="term" value="F:DNA binding"/>
    <property type="evidence" value="ECO:0007669"/>
    <property type="project" value="UniProtKB-KW"/>
</dbReference>
<gene>
    <name evidence="2" type="ORF">J2T07_002067</name>
</gene>
<organism evidence="2 3">
    <name type="scientific">Luteibacter jiangsuensis</name>
    <dbReference type="NCBI Taxonomy" id="637577"/>
    <lineage>
        <taxon>Bacteria</taxon>
        <taxon>Pseudomonadati</taxon>
        <taxon>Pseudomonadota</taxon>
        <taxon>Gammaproteobacteria</taxon>
        <taxon>Lysobacterales</taxon>
        <taxon>Rhodanobacteraceae</taxon>
        <taxon>Luteibacter</taxon>
    </lineage>
</organism>
<evidence type="ECO:0000313" key="3">
    <source>
        <dbReference type="Proteomes" id="UP001237737"/>
    </source>
</evidence>
<proteinExistence type="predicted"/>
<reference evidence="2 3" key="1">
    <citation type="submission" date="2023-07" db="EMBL/GenBank/DDBJ databases">
        <title>Sorghum-associated microbial communities from plants grown in Nebraska, USA.</title>
        <authorList>
            <person name="Schachtman D."/>
        </authorList>
    </citation>
    <scope>NUCLEOTIDE SEQUENCE [LARGE SCALE GENOMIC DNA]</scope>
    <source>
        <strain evidence="2 3">CC60</strain>
    </source>
</reference>
<accession>A0ABT9T139</accession>
<keyword evidence="2" id="KW-0238">DNA-binding</keyword>
<name>A0ABT9T139_9GAMM</name>
<dbReference type="RefSeq" id="WP_306849627.1">
    <property type="nucleotide sequence ID" value="NZ_JAUSSK010000003.1"/>
</dbReference>
<comment type="caution">
    <text evidence="2">The sequence shown here is derived from an EMBL/GenBank/DDBJ whole genome shotgun (WGS) entry which is preliminary data.</text>
</comment>
<feature type="domain" description="DUF6984" evidence="1">
    <location>
        <begin position="1"/>
        <end position="102"/>
    </location>
</feature>
<sequence>MRVLTPEERSLLVYLMRKGGLTHPSESWLDEVRVENLDSEGSRGGFVLLRQADRDFDQLISDVDFTDLDGVHVLASLFVDRNKIPYEVDIWETDDTPLLRLPMFPN</sequence>
<dbReference type="InterPro" id="IPR054253">
    <property type="entry name" value="DUF6984"/>
</dbReference>
<dbReference type="EMBL" id="JAUSSK010000003">
    <property type="protein sequence ID" value="MDQ0009877.1"/>
    <property type="molecule type" value="Genomic_DNA"/>
</dbReference>
<keyword evidence="3" id="KW-1185">Reference proteome</keyword>
<dbReference type="Pfam" id="PF22480">
    <property type="entry name" value="DUF6984"/>
    <property type="match status" value="1"/>
</dbReference>